<dbReference type="Gene3D" id="3.30.70.920">
    <property type="match status" value="1"/>
</dbReference>
<accession>A0AB39HHB0</accession>
<dbReference type="PANTHER" id="PTHR30154:SF34">
    <property type="entry name" value="TRANSCRIPTIONAL REGULATOR AZLB"/>
    <property type="match status" value="1"/>
</dbReference>
<dbReference type="Pfam" id="PF01037">
    <property type="entry name" value="AsnC_trans_reg"/>
    <property type="match status" value="1"/>
</dbReference>
<dbReference type="GO" id="GO:0043565">
    <property type="term" value="F:sequence-specific DNA binding"/>
    <property type="evidence" value="ECO:0007669"/>
    <property type="project" value="InterPro"/>
</dbReference>
<dbReference type="GO" id="GO:0005829">
    <property type="term" value="C:cytosol"/>
    <property type="evidence" value="ECO:0007669"/>
    <property type="project" value="TreeGrafter"/>
</dbReference>
<keyword evidence="2" id="KW-0238">DNA-binding</keyword>
<dbReference type="InterPro" id="IPR036390">
    <property type="entry name" value="WH_DNA-bd_sf"/>
</dbReference>
<dbReference type="SUPFAM" id="SSF46785">
    <property type="entry name" value="Winged helix' DNA-binding domain"/>
    <property type="match status" value="1"/>
</dbReference>
<reference evidence="5" key="1">
    <citation type="submission" date="2024-07" db="EMBL/GenBank/DDBJ databases">
        <title>Genome Analysis of a Potential Novel Vibrio Species Secreting pH- and Thermo-stable Alginate Lyase and its Application in Producing Alginate Oligosaccharides.</title>
        <authorList>
            <person name="Huang H."/>
            <person name="Bao K."/>
        </authorList>
    </citation>
    <scope>NUCLEOTIDE SEQUENCE</scope>
    <source>
        <strain evidence="5">HB236076</strain>
    </source>
</reference>
<evidence type="ECO:0000256" key="3">
    <source>
        <dbReference type="ARBA" id="ARBA00023163"/>
    </source>
</evidence>
<evidence type="ECO:0000313" key="5">
    <source>
        <dbReference type="EMBL" id="XDK26035.1"/>
    </source>
</evidence>
<evidence type="ECO:0000256" key="2">
    <source>
        <dbReference type="ARBA" id="ARBA00023125"/>
    </source>
</evidence>
<dbReference type="AlphaFoldDB" id="A0AB39HHB0"/>
<dbReference type="PROSITE" id="PS50956">
    <property type="entry name" value="HTH_ASNC_2"/>
    <property type="match status" value="1"/>
</dbReference>
<dbReference type="InterPro" id="IPR019887">
    <property type="entry name" value="Tscrpt_reg_AsnC/Lrp_C"/>
</dbReference>
<dbReference type="SMART" id="SM00344">
    <property type="entry name" value="HTH_ASNC"/>
    <property type="match status" value="1"/>
</dbReference>
<gene>
    <name evidence="5" type="ORF">AB0763_05195</name>
</gene>
<dbReference type="Pfam" id="PF13412">
    <property type="entry name" value="HTH_24"/>
    <property type="match status" value="1"/>
</dbReference>
<organism evidence="5">
    <name type="scientific">Vibrio sp. HB236076</name>
    <dbReference type="NCBI Taxonomy" id="3232307"/>
    <lineage>
        <taxon>Bacteria</taxon>
        <taxon>Pseudomonadati</taxon>
        <taxon>Pseudomonadota</taxon>
        <taxon>Gammaproteobacteria</taxon>
        <taxon>Vibrionales</taxon>
        <taxon>Vibrionaceae</taxon>
        <taxon>Vibrio</taxon>
    </lineage>
</organism>
<dbReference type="InterPro" id="IPR019888">
    <property type="entry name" value="Tscrpt_reg_AsnC-like"/>
</dbReference>
<dbReference type="PRINTS" id="PR00033">
    <property type="entry name" value="HTHASNC"/>
</dbReference>
<dbReference type="KEGG" id="vih:AB0763_05195"/>
<dbReference type="GO" id="GO:0043200">
    <property type="term" value="P:response to amino acid"/>
    <property type="evidence" value="ECO:0007669"/>
    <property type="project" value="TreeGrafter"/>
</dbReference>
<feature type="domain" description="HTH asnC-type" evidence="4">
    <location>
        <begin position="11"/>
        <end position="72"/>
    </location>
</feature>
<proteinExistence type="predicted"/>
<sequence>MNKKETSHEVLDDTDVSILKALQTDGRISNSKLSEKVHLSETPCWRRLKRLEEQEYISEYTAVLNRKKLGFSVVGFTLVSLGSHDIKNTDIFEQFVAQSDWIPLCHCIAGGADYIVQVIAKDLDQYYDRISELRRVQGVTALHSNISVKEIKHTHTIPLSDTNLT</sequence>
<dbReference type="RefSeq" id="WP_306101305.1">
    <property type="nucleotide sequence ID" value="NZ_CP162601.1"/>
</dbReference>
<protein>
    <submittedName>
        <fullName evidence="5">Lrp/AsnC family transcriptional regulator</fullName>
    </submittedName>
</protein>
<dbReference type="CDD" id="cd00090">
    <property type="entry name" value="HTH_ARSR"/>
    <property type="match status" value="1"/>
</dbReference>
<dbReference type="EMBL" id="CP162601">
    <property type="protein sequence ID" value="XDK26035.1"/>
    <property type="molecule type" value="Genomic_DNA"/>
</dbReference>
<keyword evidence="3" id="KW-0804">Transcription</keyword>
<dbReference type="SUPFAM" id="SSF54909">
    <property type="entry name" value="Dimeric alpha+beta barrel"/>
    <property type="match status" value="1"/>
</dbReference>
<dbReference type="InterPro" id="IPR011991">
    <property type="entry name" value="ArsR-like_HTH"/>
</dbReference>
<dbReference type="InterPro" id="IPR000485">
    <property type="entry name" value="AsnC-type_HTH_dom"/>
</dbReference>
<dbReference type="InterPro" id="IPR036388">
    <property type="entry name" value="WH-like_DNA-bd_sf"/>
</dbReference>
<evidence type="ECO:0000256" key="1">
    <source>
        <dbReference type="ARBA" id="ARBA00023015"/>
    </source>
</evidence>
<evidence type="ECO:0000259" key="4">
    <source>
        <dbReference type="PROSITE" id="PS50956"/>
    </source>
</evidence>
<keyword evidence="1" id="KW-0805">Transcription regulation</keyword>
<dbReference type="InterPro" id="IPR011008">
    <property type="entry name" value="Dimeric_a/b-barrel"/>
</dbReference>
<dbReference type="Gene3D" id="1.10.10.10">
    <property type="entry name" value="Winged helix-like DNA-binding domain superfamily/Winged helix DNA-binding domain"/>
    <property type="match status" value="1"/>
</dbReference>
<dbReference type="GO" id="GO:0006355">
    <property type="term" value="P:regulation of DNA-templated transcription"/>
    <property type="evidence" value="ECO:0007669"/>
    <property type="project" value="UniProtKB-ARBA"/>
</dbReference>
<dbReference type="PANTHER" id="PTHR30154">
    <property type="entry name" value="LEUCINE-RESPONSIVE REGULATORY PROTEIN"/>
    <property type="match status" value="1"/>
</dbReference>
<name>A0AB39HHB0_9VIBR</name>